<dbReference type="InterPro" id="IPR010335">
    <property type="entry name" value="Mesothelin"/>
</dbReference>
<evidence type="ECO:0000313" key="7">
    <source>
        <dbReference type="Ensembl" id="ENSPKIP00000028784.1"/>
    </source>
</evidence>
<evidence type="ECO:0000256" key="2">
    <source>
        <dbReference type="ARBA" id="ARBA00011016"/>
    </source>
</evidence>
<dbReference type="Pfam" id="PF06060">
    <property type="entry name" value="Mesothelin"/>
    <property type="match status" value="1"/>
</dbReference>
<reference evidence="7" key="1">
    <citation type="submission" date="2025-08" db="UniProtKB">
        <authorList>
            <consortium name="Ensembl"/>
        </authorList>
    </citation>
    <scope>IDENTIFICATION</scope>
</reference>
<keyword evidence="6" id="KW-0325">Glycoprotein</keyword>
<dbReference type="PANTHER" id="PTHR23412:SF6">
    <property type="entry name" value="MESOTHELIN"/>
    <property type="match status" value="1"/>
</dbReference>
<dbReference type="PANTHER" id="PTHR23412">
    <property type="entry name" value="STEREOCILIN RELATED"/>
    <property type="match status" value="1"/>
</dbReference>
<reference evidence="7" key="2">
    <citation type="submission" date="2025-09" db="UniProtKB">
        <authorList>
            <consortium name="Ensembl"/>
        </authorList>
    </citation>
    <scope>IDENTIFICATION</scope>
</reference>
<keyword evidence="5" id="KW-0472">Membrane</keyword>
<evidence type="ECO:0000256" key="5">
    <source>
        <dbReference type="ARBA" id="ARBA00023136"/>
    </source>
</evidence>
<evidence type="ECO:0000256" key="1">
    <source>
        <dbReference type="ARBA" id="ARBA00004370"/>
    </source>
</evidence>
<dbReference type="Proteomes" id="UP000261540">
    <property type="component" value="Unplaced"/>
</dbReference>
<proteinExistence type="inferred from homology"/>
<dbReference type="GO" id="GO:0009986">
    <property type="term" value="C:cell surface"/>
    <property type="evidence" value="ECO:0007669"/>
    <property type="project" value="TreeGrafter"/>
</dbReference>
<protein>
    <recommendedName>
        <fullName evidence="9">Mesothelin-like protein</fullName>
    </recommendedName>
</protein>
<evidence type="ECO:0000313" key="8">
    <source>
        <dbReference type="Proteomes" id="UP000261540"/>
    </source>
</evidence>
<dbReference type="STRING" id="1676925.ENSPKIP00000028784"/>
<sequence length="1048" mass="115490">MFLNSDHVYLVSILQLISSMSPSDLGSLLRQPNIIDSNTALCALLSHYNRTCDFLETEEMPDNVRQKILPCVWPLAISSASNACFKALSLNQYLEFLSKDLISSTVMLNASCLAFQNFVSALGIGFNYSSKDFNQADVYNTIMSYLSIGEKPKCYNANDPNLNSTDWFVRYFGPFISFMSLDDVDKLGSTKLQVFMLNPANLQLFSVNSFPQNVSSFFTELIYQQDPNFSPLLLPLQFRCTAPGTSYSQLSMENTLVILQTINQACGEIDPEITTALAGNLPVSDNMIQALGQECAGFTTTQILGAPPNVLMSSLGTLSTVNGWDQGQATTIIQVLLKNFQIDSGQKLLQLGTLIIGVPSMIVMNIQSSQLLQISQNPTFLTNIMNAPEIIQYTFVSQIISISTNTQSLLMNVPDIMATQIPRSLLDFSSVSTQTTMIELINQKTWKPDQAIFFFDVVANGISPLDNISPDVLQGFTCTRAQRIPNDNVVTIIKACQKKRKYVVLQETQLTCMYNYIRESRLNAFAEYPPEMLLYYNYATDVTSNCTSYFTNVGAANFDVLSDMLSFIKINLLQNAKQCLSISGTSLSATNVEVLGNMVCTFNGSFIENSDSLILEKLKNCNKFSMGQVTAMENLLFTDTTKYGNVSSWSIQTLTDLGILPLYFTRNFWNKFTPSVINRFLKTFLVYLRSIGTEKYKMKNLFKEIQISSRLKRDAGCTEPINAVTISDVTFPFAFSITQFTSCLSPQTAVENLAALSEKVYSNDFQMVVLDKLNQAYPSSIPEELVQLLGSISRVASLDDISKWNITKIDTLSALMNSSDGAWDPLQSNAIITKYLSTKGNTLGTPELNSMGGTILCSLDIVVLSSINITSLRNANPLDISNCSLEQKKDIFTIAVGANPRDNTTSLTIYQQIQPYLSGSSIGFVRSLSKSSVNMDLPTFISLDKSVILALTVNEVKSLLGFNLPQLKTYDNVNVIQDWIKLQYQSDLNTLGLGLTGGMVASTTGPQTTTKSTVSGAVPNTLPGGVQTKSVQILLSILSVLGMTILLQ</sequence>
<dbReference type="AlphaFoldDB" id="A0A3B3SDE5"/>
<evidence type="ECO:0000256" key="6">
    <source>
        <dbReference type="ARBA" id="ARBA00023180"/>
    </source>
</evidence>
<dbReference type="InterPro" id="IPR026664">
    <property type="entry name" value="Stereocilin-rel"/>
</dbReference>
<evidence type="ECO:0000256" key="4">
    <source>
        <dbReference type="ARBA" id="ARBA00022889"/>
    </source>
</evidence>
<dbReference type="GO" id="GO:0007160">
    <property type="term" value="P:cell-matrix adhesion"/>
    <property type="evidence" value="ECO:0007669"/>
    <property type="project" value="TreeGrafter"/>
</dbReference>
<dbReference type="Ensembl" id="ENSPKIT00000009571.1">
    <property type="protein sequence ID" value="ENSPKIP00000028784.1"/>
    <property type="gene ID" value="ENSPKIG00000010290.1"/>
</dbReference>
<comment type="subcellular location">
    <subcellularLocation>
        <location evidence="1">Membrane</location>
    </subcellularLocation>
</comment>
<name>A0A3B3SDE5_9TELE</name>
<accession>A0A3B3SDE5</accession>
<keyword evidence="4" id="KW-0130">Cell adhesion</keyword>
<keyword evidence="8" id="KW-1185">Reference proteome</keyword>
<evidence type="ECO:0000256" key="3">
    <source>
        <dbReference type="ARBA" id="ARBA00022729"/>
    </source>
</evidence>
<dbReference type="GO" id="GO:0016020">
    <property type="term" value="C:membrane"/>
    <property type="evidence" value="ECO:0007669"/>
    <property type="project" value="UniProtKB-SubCell"/>
</dbReference>
<keyword evidence="3" id="KW-0732">Signal</keyword>
<evidence type="ECO:0008006" key="9">
    <source>
        <dbReference type="Google" id="ProtNLM"/>
    </source>
</evidence>
<dbReference type="GeneTree" id="ENSGT00950000182957"/>
<organism evidence="7 8">
    <name type="scientific">Paramormyrops kingsleyae</name>
    <dbReference type="NCBI Taxonomy" id="1676925"/>
    <lineage>
        <taxon>Eukaryota</taxon>
        <taxon>Metazoa</taxon>
        <taxon>Chordata</taxon>
        <taxon>Craniata</taxon>
        <taxon>Vertebrata</taxon>
        <taxon>Euteleostomi</taxon>
        <taxon>Actinopterygii</taxon>
        <taxon>Neopterygii</taxon>
        <taxon>Teleostei</taxon>
        <taxon>Osteoglossocephala</taxon>
        <taxon>Osteoglossomorpha</taxon>
        <taxon>Osteoglossiformes</taxon>
        <taxon>Mormyridae</taxon>
        <taxon>Paramormyrops</taxon>
    </lineage>
</organism>
<comment type="similarity">
    <text evidence="2">Belongs to the mesothelin family.</text>
</comment>